<dbReference type="InterPro" id="IPR012340">
    <property type="entry name" value="NA-bd_OB-fold"/>
</dbReference>
<evidence type="ECO:0000256" key="2">
    <source>
        <dbReference type="ARBA" id="ARBA00022692"/>
    </source>
</evidence>
<evidence type="ECO:0000259" key="6">
    <source>
        <dbReference type="Pfam" id="PF01957"/>
    </source>
</evidence>
<organism evidence="7">
    <name type="scientific">Methyloraptor flagellatus</name>
    <dbReference type="NCBI Taxonomy" id="3162530"/>
    <lineage>
        <taxon>Bacteria</taxon>
        <taxon>Pseudomonadati</taxon>
        <taxon>Pseudomonadota</taxon>
        <taxon>Alphaproteobacteria</taxon>
        <taxon>Hyphomicrobiales</taxon>
        <taxon>Ancalomicrobiaceae</taxon>
        <taxon>Methyloraptor</taxon>
    </lineage>
</organism>
<name>A0AAU7XC28_9HYPH</name>
<dbReference type="EMBL" id="CP158568">
    <property type="protein sequence ID" value="XBY44619.1"/>
    <property type="molecule type" value="Genomic_DNA"/>
</dbReference>
<feature type="transmembrane region" description="Helical" evidence="5">
    <location>
        <begin position="60"/>
        <end position="78"/>
    </location>
</feature>
<dbReference type="AlphaFoldDB" id="A0AAU7XC28"/>
<dbReference type="RefSeq" id="WP_407049710.1">
    <property type="nucleotide sequence ID" value="NZ_CP158568.1"/>
</dbReference>
<feature type="transmembrane region" description="Helical" evidence="5">
    <location>
        <begin position="34"/>
        <end position="54"/>
    </location>
</feature>
<evidence type="ECO:0000256" key="4">
    <source>
        <dbReference type="ARBA" id="ARBA00023136"/>
    </source>
</evidence>
<keyword evidence="2 5" id="KW-0812">Transmembrane</keyword>
<feature type="domain" description="NfeD-like C-terminal" evidence="6">
    <location>
        <begin position="96"/>
        <end position="147"/>
    </location>
</feature>
<sequence>MGLIETAFTQYGAWSWWVLGLALLALEVLAPGAFFLWFGIAAFVVGALAFAVTLSWQTSTLIWIGLTIVFLLYTWVPWRRRDRLHETRDVNERSRRYIGRVFTLAEPIVENSGRLSIDDTIWRISGPDLPAGARVRISGADGAVLKVDSAT</sequence>
<dbReference type="Gene3D" id="2.40.50.140">
    <property type="entry name" value="Nucleic acid-binding proteins"/>
    <property type="match status" value="1"/>
</dbReference>
<reference evidence="7" key="1">
    <citation type="submission" date="2024-06" db="EMBL/GenBank/DDBJ databases">
        <title>Methylostella associata gen. nov., sp. nov., a novel Ancalomicrobiaceae-affiliated facultatively methylotrophic bacteria that feed on methanotrophs of the genus Methylococcus.</title>
        <authorList>
            <person name="Saltykova V."/>
            <person name="Danilova O.V."/>
            <person name="Oshkin I.Y."/>
            <person name="Belova S.E."/>
            <person name="Pimenov N.V."/>
            <person name="Dedysh S.N."/>
        </authorList>
    </citation>
    <scope>NUCLEOTIDE SEQUENCE</scope>
    <source>
        <strain evidence="7">S20</strain>
    </source>
</reference>
<evidence type="ECO:0000313" key="7">
    <source>
        <dbReference type="EMBL" id="XBY44619.1"/>
    </source>
</evidence>
<dbReference type="InterPro" id="IPR002810">
    <property type="entry name" value="NfeD-like_C"/>
</dbReference>
<protein>
    <submittedName>
        <fullName evidence="7">NfeD family protein</fullName>
    </submittedName>
</protein>
<dbReference type="GO" id="GO:0005886">
    <property type="term" value="C:plasma membrane"/>
    <property type="evidence" value="ECO:0007669"/>
    <property type="project" value="TreeGrafter"/>
</dbReference>
<dbReference type="Pfam" id="PF01957">
    <property type="entry name" value="NfeD"/>
    <property type="match status" value="1"/>
</dbReference>
<comment type="subcellular location">
    <subcellularLocation>
        <location evidence="1">Membrane</location>
        <topology evidence="1">Multi-pass membrane protein</topology>
    </subcellularLocation>
</comment>
<gene>
    <name evidence="7" type="ORF">ABS361_21915</name>
</gene>
<keyword evidence="3 5" id="KW-1133">Transmembrane helix</keyword>
<dbReference type="InterPro" id="IPR052165">
    <property type="entry name" value="Membrane_assoc_protease"/>
</dbReference>
<evidence type="ECO:0000256" key="1">
    <source>
        <dbReference type="ARBA" id="ARBA00004141"/>
    </source>
</evidence>
<feature type="transmembrane region" description="Helical" evidence="5">
    <location>
        <begin position="12"/>
        <end position="29"/>
    </location>
</feature>
<dbReference type="PANTHER" id="PTHR33507">
    <property type="entry name" value="INNER MEMBRANE PROTEIN YBBJ"/>
    <property type="match status" value="1"/>
</dbReference>
<dbReference type="PANTHER" id="PTHR33507:SF3">
    <property type="entry name" value="INNER MEMBRANE PROTEIN YBBJ"/>
    <property type="match status" value="1"/>
</dbReference>
<proteinExistence type="predicted"/>
<accession>A0AAU7XC28</accession>
<evidence type="ECO:0000256" key="3">
    <source>
        <dbReference type="ARBA" id="ARBA00022989"/>
    </source>
</evidence>
<dbReference type="KEGG" id="mflg:ABS361_21915"/>
<evidence type="ECO:0000256" key="5">
    <source>
        <dbReference type="SAM" id="Phobius"/>
    </source>
</evidence>
<keyword evidence="4 5" id="KW-0472">Membrane</keyword>